<dbReference type="AlphaFoldDB" id="A0A813DHL4"/>
<dbReference type="InterPro" id="IPR033558">
    <property type="entry name" value="IFT25"/>
</dbReference>
<dbReference type="PANTHER" id="PTHR33906">
    <property type="entry name" value="INTRAFLAGELLAR TRANSPORT PROTEIN 25 HOMOLOG"/>
    <property type="match status" value="1"/>
</dbReference>
<evidence type="ECO:0000259" key="1">
    <source>
        <dbReference type="Pfam" id="PF01834"/>
    </source>
</evidence>
<dbReference type="GO" id="GO:0005929">
    <property type="term" value="C:cilium"/>
    <property type="evidence" value="ECO:0007669"/>
    <property type="project" value="TreeGrafter"/>
</dbReference>
<dbReference type="GO" id="GO:0030992">
    <property type="term" value="C:intraciliary transport particle B"/>
    <property type="evidence" value="ECO:0007669"/>
    <property type="project" value="InterPro"/>
</dbReference>
<accession>A0A813DHL4</accession>
<protein>
    <recommendedName>
        <fullName evidence="1">DNA-repair protein Xrcc1 N-terminal domain-containing protein</fullName>
    </recommendedName>
</protein>
<keyword evidence="3" id="KW-1185">Reference proteome</keyword>
<proteinExistence type="predicted"/>
<dbReference type="GO" id="GO:0003684">
    <property type="term" value="F:damaged DNA binding"/>
    <property type="evidence" value="ECO:0007669"/>
    <property type="project" value="InterPro"/>
</dbReference>
<evidence type="ECO:0000313" key="2">
    <source>
        <dbReference type="EMBL" id="CAE8586309.1"/>
    </source>
</evidence>
<comment type="caution">
    <text evidence="2">The sequence shown here is derived from an EMBL/GenBank/DDBJ whole genome shotgun (WGS) entry which is preliminary data.</text>
</comment>
<feature type="non-terminal residue" evidence="2">
    <location>
        <position position="105"/>
    </location>
</feature>
<dbReference type="Pfam" id="PF01834">
    <property type="entry name" value="XRCC1_N"/>
    <property type="match status" value="1"/>
</dbReference>
<dbReference type="Proteomes" id="UP000654075">
    <property type="component" value="Unassembled WGS sequence"/>
</dbReference>
<dbReference type="GO" id="GO:0000012">
    <property type="term" value="P:single strand break repair"/>
    <property type="evidence" value="ECO:0007669"/>
    <property type="project" value="InterPro"/>
</dbReference>
<dbReference type="SUPFAM" id="SSF49785">
    <property type="entry name" value="Galactose-binding domain-like"/>
    <property type="match status" value="1"/>
</dbReference>
<organism evidence="2 3">
    <name type="scientific">Polarella glacialis</name>
    <name type="common">Dinoflagellate</name>
    <dbReference type="NCBI Taxonomy" id="89957"/>
    <lineage>
        <taxon>Eukaryota</taxon>
        <taxon>Sar</taxon>
        <taxon>Alveolata</taxon>
        <taxon>Dinophyceae</taxon>
        <taxon>Suessiales</taxon>
        <taxon>Suessiaceae</taxon>
        <taxon>Polarella</taxon>
    </lineage>
</organism>
<evidence type="ECO:0000313" key="3">
    <source>
        <dbReference type="Proteomes" id="UP000654075"/>
    </source>
</evidence>
<dbReference type="GO" id="GO:0042073">
    <property type="term" value="P:intraciliary transport"/>
    <property type="evidence" value="ECO:0007669"/>
    <property type="project" value="InterPro"/>
</dbReference>
<dbReference type="PANTHER" id="PTHR33906:SF1">
    <property type="entry name" value="INTRAFLAGELLAR TRANSPORT PROTEIN 25 HOMOLOG"/>
    <property type="match status" value="1"/>
</dbReference>
<dbReference type="GO" id="GO:0005634">
    <property type="term" value="C:nucleus"/>
    <property type="evidence" value="ECO:0007669"/>
    <property type="project" value="InterPro"/>
</dbReference>
<feature type="domain" description="DNA-repair protein Xrcc1 N-terminal" evidence="1">
    <location>
        <begin position="12"/>
        <end position="77"/>
    </location>
</feature>
<dbReference type="OMA" id="MWTRNAK"/>
<gene>
    <name evidence="2" type="ORF">PGLA1383_LOCUS5184</name>
</gene>
<reference evidence="2" key="1">
    <citation type="submission" date="2021-02" db="EMBL/GenBank/DDBJ databases">
        <authorList>
            <person name="Dougan E. K."/>
            <person name="Rhodes N."/>
            <person name="Thang M."/>
            <person name="Chan C."/>
        </authorList>
    </citation>
    <scope>NUCLEOTIDE SEQUENCE</scope>
</reference>
<dbReference type="InterPro" id="IPR002706">
    <property type="entry name" value="Xrcc1_N"/>
</dbReference>
<dbReference type="OrthoDB" id="271080at2759"/>
<dbReference type="InterPro" id="IPR008979">
    <property type="entry name" value="Galactose-bd-like_sf"/>
</dbReference>
<sequence length="105" mass="11590">MPDLVSKKTGGKVLMVSSLDENHPSDNIIDGNDASYWMSTGLYPQEILFELSEASHVSNVKIFSTNIKSVRVESCAEDKPVNFKVIAEGELEELQGRVQSKELSC</sequence>
<dbReference type="Gene3D" id="2.60.120.260">
    <property type="entry name" value="Galactose-binding domain-like"/>
    <property type="match status" value="1"/>
</dbReference>
<name>A0A813DHL4_POLGL</name>
<dbReference type="EMBL" id="CAJNNV010002007">
    <property type="protein sequence ID" value="CAE8586309.1"/>
    <property type="molecule type" value="Genomic_DNA"/>
</dbReference>